<gene>
    <name evidence="1" type="ORF">RBI02_04140</name>
</gene>
<name>A0AAE4NUV1_9EURY</name>
<dbReference type="Proteomes" id="UP001245683">
    <property type="component" value="Unassembled WGS sequence"/>
</dbReference>
<evidence type="ECO:0000313" key="1">
    <source>
        <dbReference type="EMBL" id="MDV3103736.1"/>
    </source>
</evidence>
<reference evidence="1 2" key="1">
    <citation type="submission" date="2023-08" db="EMBL/GenBank/DDBJ databases">
        <title>Draft genome sequence of Thermococcus waiotapuensis WT1T, a thermophilic sulphur-dependent archaeon from order Thermococcales.</title>
        <authorList>
            <person name="Manners S.H."/>
            <person name="Carere C.R."/>
            <person name="Dhami M.K."/>
            <person name="Dobson R.C.J."/>
            <person name="Stott M.B."/>
        </authorList>
    </citation>
    <scope>NUCLEOTIDE SEQUENCE [LARGE SCALE GENOMIC DNA]</scope>
    <source>
        <strain evidence="1 2">WT1</strain>
    </source>
</reference>
<dbReference type="RefSeq" id="WP_315340745.1">
    <property type="nucleotide sequence ID" value="NZ_JAVDZE010000001.1"/>
</dbReference>
<sequence length="209" mass="24698">MIGRMRRRRKGFDVSMLIDDGLWFTTVVDDEDEEIVKEFLHKAVQNYGRYTTEALGQMEFWKKYAGLSVEQSEKLNGMLKWIVEKRYWKYKGYVVRKIARELGIDEKRAELIAVTELANLANYARYLAYQGETNVEKFVWVTEKDGKVCDKCKRMAELTKDGVTLDEMKVLIKEVCGDTAREFICHPRCRCSFIRKYKKVKHMLSFEFP</sequence>
<accession>A0AAE4NUV1</accession>
<dbReference type="AlphaFoldDB" id="A0AAE4NUV1"/>
<dbReference type="EMBL" id="JAVDZE010000001">
    <property type="protein sequence ID" value="MDV3103736.1"/>
    <property type="molecule type" value="Genomic_DNA"/>
</dbReference>
<organism evidence="1 2">
    <name type="scientific">Thermococcus waiotapuensis</name>
    <dbReference type="NCBI Taxonomy" id="90909"/>
    <lineage>
        <taxon>Archaea</taxon>
        <taxon>Methanobacteriati</taxon>
        <taxon>Methanobacteriota</taxon>
        <taxon>Thermococci</taxon>
        <taxon>Thermococcales</taxon>
        <taxon>Thermococcaceae</taxon>
        <taxon>Thermococcus</taxon>
    </lineage>
</organism>
<evidence type="ECO:0000313" key="2">
    <source>
        <dbReference type="Proteomes" id="UP001245683"/>
    </source>
</evidence>
<protein>
    <submittedName>
        <fullName evidence="1">Uncharacterized protein</fullName>
    </submittedName>
</protein>
<proteinExistence type="predicted"/>
<comment type="caution">
    <text evidence="1">The sequence shown here is derived from an EMBL/GenBank/DDBJ whole genome shotgun (WGS) entry which is preliminary data.</text>
</comment>
<keyword evidence="2" id="KW-1185">Reference proteome</keyword>